<dbReference type="RefSeq" id="XP_060284412.1">
    <property type="nucleotide sequence ID" value="XM_060424557.1"/>
</dbReference>
<sequence length="327" mass="36998">MAPSSPDGAAFAASADAQGACLLFSALPPEIRKMVYVEFWRLSGLRQHVLAREPSGELYHSPCITDQEARDTRYEEFLETSGVGQDMGVRGRRLNTDWNIHWACEELENPSLVQPFQTNPPQVPWSSFLPALLTCKRMYLECIESIFDSITFVFIDQVVARTFLRLWSPHAVRSVEICLAATNFLTELYFPSPQGPPSQLANGPPVTVDNNPWLHLCQALASQTRLRRLHVWFDSRDLRPWHSRVVETRLFAALGRARADDFVLLLPELVAGDRLALPPGSYLEGEALEAAPFEVRRGPRMNNWRVHLSRVGQFIEYIAGRQDNEPS</sequence>
<dbReference type="Pfam" id="PF24864">
    <property type="entry name" value="DUF7730"/>
    <property type="match status" value="1"/>
</dbReference>
<keyword evidence="3" id="KW-1185">Reference proteome</keyword>
<evidence type="ECO:0000259" key="1">
    <source>
        <dbReference type="Pfam" id="PF24864"/>
    </source>
</evidence>
<accession>A0AAJ0C3S4</accession>
<dbReference type="Proteomes" id="UP001244011">
    <property type="component" value="Unassembled WGS sequence"/>
</dbReference>
<dbReference type="InterPro" id="IPR056632">
    <property type="entry name" value="DUF7730"/>
</dbReference>
<gene>
    <name evidence="2" type="ORF">QBC33DRAFT_450287</name>
</gene>
<protein>
    <recommendedName>
        <fullName evidence="1">DUF7730 domain-containing protein</fullName>
    </recommendedName>
</protein>
<proteinExistence type="predicted"/>
<evidence type="ECO:0000313" key="3">
    <source>
        <dbReference type="Proteomes" id="UP001244011"/>
    </source>
</evidence>
<dbReference type="GeneID" id="85307744"/>
<feature type="domain" description="DUF7730" evidence="1">
    <location>
        <begin position="17"/>
        <end position="267"/>
    </location>
</feature>
<reference evidence="2" key="1">
    <citation type="submission" date="2023-06" db="EMBL/GenBank/DDBJ databases">
        <title>Genome-scale phylogeny and comparative genomics of the fungal order Sordariales.</title>
        <authorList>
            <consortium name="Lawrence Berkeley National Laboratory"/>
            <person name="Hensen N."/>
            <person name="Bonometti L."/>
            <person name="Westerberg I."/>
            <person name="Brannstrom I.O."/>
            <person name="Guillou S."/>
            <person name="Cros-Aarteil S."/>
            <person name="Calhoun S."/>
            <person name="Haridas S."/>
            <person name="Kuo A."/>
            <person name="Mondo S."/>
            <person name="Pangilinan J."/>
            <person name="Riley R."/>
            <person name="Labutti K."/>
            <person name="Andreopoulos B."/>
            <person name="Lipzen A."/>
            <person name="Chen C."/>
            <person name="Yanf M."/>
            <person name="Daum C."/>
            <person name="Ng V."/>
            <person name="Clum A."/>
            <person name="Steindorff A."/>
            <person name="Ohm R."/>
            <person name="Martin F."/>
            <person name="Silar P."/>
            <person name="Natvig D."/>
            <person name="Lalanne C."/>
            <person name="Gautier V."/>
            <person name="Ament-Velasquez S.L."/>
            <person name="Kruys A."/>
            <person name="Hutchinson M.I."/>
            <person name="Powell A.J."/>
            <person name="Barry K."/>
            <person name="Miller A.N."/>
            <person name="Grigoriev I.V."/>
            <person name="Debuchy R."/>
            <person name="Gladieux P."/>
            <person name="Thoren M.H."/>
            <person name="Johannesson H."/>
        </authorList>
    </citation>
    <scope>NUCLEOTIDE SEQUENCE</scope>
    <source>
        <strain evidence="2">8032-3</strain>
    </source>
</reference>
<dbReference type="EMBL" id="MU839006">
    <property type="protein sequence ID" value="KAK1768199.1"/>
    <property type="molecule type" value="Genomic_DNA"/>
</dbReference>
<evidence type="ECO:0000313" key="2">
    <source>
        <dbReference type="EMBL" id="KAK1768199.1"/>
    </source>
</evidence>
<name>A0AAJ0C3S4_9PEZI</name>
<dbReference type="AlphaFoldDB" id="A0AAJ0C3S4"/>
<organism evidence="2 3">
    <name type="scientific">Phialemonium atrogriseum</name>
    <dbReference type="NCBI Taxonomy" id="1093897"/>
    <lineage>
        <taxon>Eukaryota</taxon>
        <taxon>Fungi</taxon>
        <taxon>Dikarya</taxon>
        <taxon>Ascomycota</taxon>
        <taxon>Pezizomycotina</taxon>
        <taxon>Sordariomycetes</taxon>
        <taxon>Sordariomycetidae</taxon>
        <taxon>Cephalothecales</taxon>
        <taxon>Cephalothecaceae</taxon>
        <taxon>Phialemonium</taxon>
    </lineage>
</organism>
<comment type="caution">
    <text evidence="2">The sequence shown here is derived from an EMBL/GenBank/DDBJ whole genome shotgun (WGS) entry which is preliminary data.</text>
</comment>
<dbReference type="PANTHER" id="PTHR38790">
    <property type="entry name" value="2EXR DOMAIN-CONTAINING PROTEIN-RELATED"/>
    <property type="match status" value="1"/>
</dbReference>